<dbReference type="EMBL" id="JABEZV010000011">
    <property type="protein sequence ID" value="MBA0725665.1"/>
    <property type="molecule type" value="Genomic_DNA"/>
</dbReference>
<feature type="non-terminal residue" evidence="2">
    <location>
        <position position="27"/>
    </location>
</feature>
<dbReference type="Proteomes" id="UP000593574">
    <property type="component" value="Unassembled WGS sequence"/>
</dbReference>
<feature type="region of interest" description="Disordered" evidence="1">
    <location>
        <begin position="1"/>
        <end position="27"/>
    </location>
</feature>
<feature type="compositionally biased region" description="Basic and acidic residues" evidence="1">
    <location>
        <begin position="8"/>
        <end position="27"/>
    </location>
</feature>
<reference evidence="2 3" key="1">
    <citation type="journal article" date="2019" name="Genome Biol. Evol.">
        <title>Insights into the evolution of the New World diploid cottons (Gossypium, subgenus Houzingenia) based on genome sequencing.</title>
        <authorList>
            <person name="Grover C.E."/>
            <person name="Arick M.A. 2nd"/>
            <person name="Thrash A."/>
            <person name="Conover J.L."/>
            <person name="Sanders W.S."/>
            <person name="Peterson D.G."/>
            <person name="Frelichowski J.E."/>
            <person name="Scheffler J.A."/>
            <person name="Scheffler B.E."/>
            <person name="Wendel J.F."/>
        </authorList>
    </citation>
    <scope>NUCLEOTIDE SEQUENCE [LARGE SCALE GENOMIC DNA]</scope>
    <source>
        <strain evidence="2">4</strain>
        <tissue evidence="2">Leaf</tissue>
    </source>
</reference>
<proteinExistence type="predicted"/>
<keyword evidence="3" id="KW-1185">Reference proteome</keyword>
<dbReference type="AlphaFoldDB" id="A0A7J9ANI2"/>
<name>A0A7J9ANI2_9ROSI</name>
<organism evidence="2 3">
    <name type="scientific">Gossypium laxum</name>
    <dbReference type="NCBI Taxonomy" id="34288"/>
    <lineage>
        <taxon>Eukaryota</taxon>
        <taxon>Viridiplantae</taxon>
        <taxon>Streptophyta</taxon>
        <taxon>Embryophyta</taxon>
        <taxon>Tracheophyta</taxon>
        <taxon>Spermatophyta</taxon>
        <taxon>Magnoliopsida</taxon>
        <taxon>eudicotyledons</taxon>
        <taxon>Gunneridae</taxon>
        <taxon>Pentapetalae</taxon>
        <taxon>rosids</taxon>
        <taxon>malvids</taxon>
        <taxon>Malvales</taxon>
        <taxon>Malvaceae</taxon>
        <taxon>Malvoideae</taxon>
        <taxon>Gossypium</taxon>
    </lineage>
</organism>
<evidence type="ECO:0000313" key="3">
    <source>
        <dbReference type="Proteomes" id="UP000593574"/>
    </source>
</evidence>
<gene>
    <name evidence="2" type="ORF">Golax_022232</name>
</gene>
<comment type="caution">
    <text evidence="2">The sequence shown here is derived from an EMBL/GenBank/DDBJ whole genome shotgun (WGS) entry which is preliminary data.</text>
</comment>
<evidence type="ECO:0000256" key="1">
    <source>
        <dbReference type="SAM" id="MobiDB-lite"/>
    </source>
</evidence>
<accession>A0A7J9ANI2</accession>
<evidence type="ECO:0000313" key="2">
    <source>
        <dbReference type="EMBL" id="MBA0725665.1"/>
    </source>
</evidence>
<protein>
    <submittedName>
        <fullName evidence="2">Uncharacterized protein</fullName>
    </submittedName>
</protein>
<sequence>MKLKRKRVEPVNRKGNSEMLKREKTFY</sequence>